<sequence>MLAGLSEGRAENAQIPFTSETKSTTFHAKKRPTGRIYTNSHIPGSLGGAI</sequence>
<name>A0ABQ0QGK2_9PROT</name>
<reference evidence="2" key="1">
    <citation type="submission" date="2013-04" db="EMBL/GenBank/DDBJ databases">
        <title>The genome sequencing project of 58 acetic acid bacteria.</title>
        <authorList>
            <person name="Okamoto-Kainuma A."/>
            <person name="Ishikawa M."/>
            <person name="Umino S."/>
            <person name="Koizumi Y."/>
            <person name="Shiwa Y."/>
            <person name="Yoshikawa H."/>
            <person name="Matsutani M."/>
            <person name="Matsushita K."/>
        </authorList>
    </citation>
    <scope>NUCLEOTIDE SEQUENCE</scope>
    <source>
        <strain evidence="2">NBRC 106556</strain>
    </source>
</reference>
<dbReference type="EMBL" id="BAQB01000003">
    <property type="protein sequence ID" value="GBR44092.1"/>
    <property type="molecule type" value="Genomic_DNA"/>
</dbReference>
<comment type="caution">
    <text evidence="2">The sequence shown here is derived from an EMBL/GenBank/DDBJ whole genome shotgun (WGS) entry which is preliminary data.</text>
</comment>
<evidence type="ECO:0000313" key="2">
    <source>
        <dbReference type="EMBL" id="GBR44092.1"/>
    </source>
</evidence>
<proteinExistence type="predicted"/>
<gene>
    <name evidence="2" type="ORF">AA106556_0309</name>
</gene>
<keyword evidence="3" id="KW-1185">Reference proteome</keyword>
<organism evidence="2 3">
    <name type="scientific">Neokomagataea tanensis NBRC 106556</name>
    <dbReference type="NCBI Taxonomy" id="1223519"/>
    <lineage>
        <taxon>Bacteria</taxon>
        <taxon>Pseudomonadati</taxon>
        <taxon>Pseudomonadota</taxon>
        <taxon>Alphaproteobacteria</taxon>
        <taxon>Acetobacterales</taxon>
        <taxon>Acetobacteraceae</taxon>
        <taxon>Neokomagataea</taxon>
    </lineage>
</organism>
<evidence type="ECO:0000313" key="3">
    <source>
        <dbReference type="Proteomes" id="UP001062443"/>
    </source>
</evidence>
<accession>A0ABQ0QGK2</accession>
<feature type="region of interest" description="Disordered" evidence="1">
    <location>
        <begin position="1"/>
        <end position="50"/>
    </location>
</feature>
<protein>
    <submittedName>
        <fullName evidence="2">Uncharacterized protein</fullName>
    </submittedName>
</protein>
<dbReference type="Proteomes" id="UP001062443">
    <property type="component" value="Unassembled WGS sequence"/>
</dbReference>
<evidence type="ECO:0000256" key="1">
    <source>
        <dbReference type="SAM" id="MobiDB-lite"/>
    </source>
</evidence>
<feature type="compositionally biased region" description="Polar residues" evidence="1">
    <location>
        <begin position="15"/>
        <end position="26"/>
    </location>
</feature>